<proteinExistence type="inferred from homology"/>
<keyword evidence="3 5" id="KW-0687">Ribonucleoprotein</keyword>
<dbReference type="HAMAP" id="MF_00362">
    <property type="entry name" value="Ribosomal_uL10"/>
    <property type="match status" value="1"/>
</dbReference>
<accession>A0A9D1G711</accession>
<dbReference type="InterPro" id="IPR047865">
    <property type="entry name" value="Ribosomal_uL10_bac_type"/>
</dbReference>
<comment type="caution">
    <text evidence="6">The sequence shown here is derived from an EMBL/GenBank/DDBJ whole genome shotgun (WGS) entry which is preliminary data.</text>
</comment>
<reference evidence="6" key="2">
    <citation type="journal article" date="2021" name="PeerJ">
        <title>Extensive microbial diversity within the chicken gut microbiome revealed by metagenomics and culture.</title>
        <authorList>
            <person name="Gilroy R."/>
            <person name="Ravi A."/>
            <person name="Getino M."/>
            <person name="Pursley I."/>
            <person name="Horton D.L."/>
            <person name="Alikhan N.F."/>
            <person name="Baker D."/>
            <person name="Gharbi K."/>
            <person name="Hall N."/>
            <person name="Watson M."/>
            <person name="Adriaenssens E.M."/>
            <person name="Foster-Nyarko E."/>
            <person name="Jarju S."/>
            <person name="Secka A."/>
            <person name="Antonio M."/>
            <person name="Oren A."/>
            <person name="Chaudhuri R.R."/>
            <person name="La Ragione R."/>
            <person name="Hildebrand F."/>
            <person name="Pallen M.J."/>
        </authorList>
    </citation>
    <scope>NUCLEOTIDE SEQUENCE</scope>
    <source>
        <strain evidence="6">14508</strain>
    </source>
</reference>
<dbReference type="GO" id="GO:0015934">
    <property type="term" value="C:large ribosomal subunit"/>
    <property type="evidence" value="ECO:0007669"/>
    <property type="project" value="InterPro"/>
</dbReference>
<dbReference type="PANTHER" id="PTHR11560">
    <property type="entry name" value="39S RIBOSOMAL PROTEIN L10, MITOCHONDRIAL"/>
    <property type="match status" value="1"/>
</dbReference>
<organism evidence="6 7">
    <name type="scientific">Candidatus Caccosoma faecigallinarum</name>
    <dbReference type="NCBI Taxonomy" id="2840720"/>
    <lineage>
        <taxon>Bacteria</taxon>
        <taxon>Bacillati</taxon>
        <taxon>Bacillota</taxon>
        <taxon>Bacillota incertae sedis</taxon>
        <taxon>Candidatus Caccosoma</taxon>
    </lineage>
</organism>
<dbReference type="Gene3D" id="6.10.250.290">
    <property type="match status" value="1"/>
</dbReference>
<keyword evidence="5" id="KW-0694">RNA-binding</keyword>
<dbReference type="CDD" id="cd05797">
    <property type="entry name" value="Ribosomal_L10"/>
    <property type="match status" value="1"/>
</dbReference>
<dbReference type="InterPro" id="IPR002363">
    <property type="entry name" value="Ribosomal_uL10_CS_bac"/>
</dbReference>
<comment type="subunit">
    <text evidence="5">Part of the ribosomal stalk of the 50S ribosomal subunit. The N-terminus interacts with L11 and the large rRNA to form the base of the stalk. The C-terminus forms an elongated spine to which L12 dimers bind in a sequential fashion forming a multimeric L10(L12)X complex.</text>
</comment>
<reference evidence="6" key="1">
    <citation type="submission" date="2020-10" db="EMBL/GenBank/DDBJ databases">
        <authorList>
            <person name="Gilroy R."/>
        </authorList>
    </citation>
    <scope>NUCLEOTIDE SEQUENCE</scope>
    <source>
        <strain evidence="6">14508</strain>
    </source>
</reference>
<evidence type="ECO:0000256" key="3">
    <source>
        <dbReference type="ARBA" id="ARBA00023274"/>
    </source>
</evidence>
<dbReference type="SUPFAM" id="SSF160369">
    <property type="entry name" value="Ribosomal protein L10-like"/>
    <property type="match status" value="1"/>
</dbReference>
<evidence type="ECO:0000256" key="4">
    <source>
        <dbReference type="ARBA" id="ARBA00035202"/>
    </source>
</evidence>
<evidence type="ECO:0000313" key="7">
    <source>
        <dbReference type="Proteomes" id="UP000886893"/>
    </source>
</evidence>
<sequence length="165" mass="17987">MKEIIAKKAQIVSEIATEIKNSQSYVVVEYRGLNVAQLMTLRRDLAKIGGKFTVYKNNLVSRAAKENGFELDDMLTGPNAFVSATQDPVSVPSLLYKFAKKNPNLVVKGGIVESQIVNANQMQSIAKLPTKPVLISMLLGCLQSPLTKFAYAVKEVAAQKENADA</sequence>
<dbReference type="EMBL" id="DVKI01000018">
    <property type="protein sequence ID" value="HIT16876.1"/>
    <property type="molecule type" value="Genomic_DNA"/>
</dbReference>
<dbReference type="Gene3D" id="3.30.70.1730">
    <property type="match status" value="1"/>
</dbReference>
<dbReference type="GO" id="GO:0003735">
    <property type="term" value="F:structural constituent of ribosome"/>
    <property type="evidence" value="ECO:0007669"/>
    <property type="project" value="InterPro"/>
</dbReference>
<evidence type="ECO:0000313" key="6">
    <source>
        <dbReference type="EMBL" id="HIT16876.1"/>
    </source>
</evidence>
<evidence type="ECO:0000256" key="5">
    <source>
        <dbReference type="HAMAP-Rule" id="MF_00362"/>
    </source>
</evidence>
<keyword evidence="5" id="KW-0699">rRNA-binding</keyword>
<gene>
    <name evidence="5" type="primary">rplJ</name>
    <name evidence="6" type="ORF">IAD04_00635</name>
</gene>
<dbReference type="PROSITE" id="PS01109">
    <property type="entry name" value="RIBOSOMAL_L10"/>
    <property type="match status" value="1"/>
</dbReference>
<dbReference type="NCBIfam" id="NF000955">
    <property type="entry name" value="PRK00099.1-1"/>
    <property type="match status" value="1"/>
</dbReference>
<dbReference type="Pfam" id="PF00466">
    <property type="entry name" value="Ribosomal_L10"/>
    <property type="match status" value="1"/>
</dbReference>
<dbReference type="GO" id="GO:0070180">
    <property type="term" value="F:large ribosomal subunit rRNA binding"/>
    <property type="evidence" value="ECO:0007669"/>
    <property type="project" value="UniProtKB-UniRule"/>
</dbReference>
<evidence type="ECO:0000256" key="1">
    <source>
        <dbReference type="ARBA" id="ARBA00008889"/>
    </source>
</evidence>
<dbReference type="InterPro" id="IPR022973">
    <property type="entry name" value="Ribosomal_uL10_bac"/>
</dbReference>
<comment type="function">
    <text evidence="5">Forms part of the ribosomal stalk, playing a central role in the interaction of the ribosome with GTP-bound translation factors.</text>
</comment>
<dbReference type="Proteomes" id="UP000886893">
    <property type="component" value="Unassembled WGS sequence"/>
</dbReference>
<dbReference type="GO" id="GO:0006412">
    <property type="term" value="P:translation"/>
    <property type="evidence" value="ECO:0007669"/>
    <property type="project" value="UniProtKB-UniRule"/>
</dbReference>
<protein>
    <recommendedName>
        <fullName evidence="4 5">Large ribosomal subunit protein uL10</fullName>
    </recommendedName>
</protein>
<dbReference type="InterPro" id="IPR043141">
    <property type="entry name" value="Ribosomal_uL10-like_sf"/>
</dbReference>
<keyword evidence="2 5" id="KW-0689">Ribosomal protein</keyword>
<dbReference type="AlphaFoldDB" id="A0A9D1G711"/>
<name>A0A9D1G711_9FIRM</name>
<evidence type="ECO:0000256" key="2">
    <source>
        <dbReference type="ARBA" id="ARBA00022980"/>
    </source>
</evidence>
<comment type="similarity">
    <text evidence="1 5">Belongs to the universal ribosomal protein uL10 family.</text>
</comment>
<dbReference type="InterPro" id="IPR001790">
    <property type="entry name" value="Ribosomal_uL10"/>
</dbReference>